<dbReference type="InterPro" id="IPR036318">
    <property type="entry name" value="FAD-bd_PCMH-like_sf"/>
</dbReference>
<evidence type="ECO:0000313" key="8">
    <source>
        <dbReference type="Proteomes" id="UP001392437"/>
    </source>
</evidence>
<dbReference type="InterPro" id="IPR016166">
    <property type="entry name" value="FAD-bd_PCMH"/>
</dbReference>
<dbReference type="SUPFAM" id="SSF53335">
    <property type="entry name" value="S-adenosyl-L-methionine-dependent methyltransferases"/>
    <property type="match status" value="1"/>
</dbReference>
<evidence type="ECO:0000259" key="6">
    <source>
        <dbReference type="PROSITE" id="PS51387"/>
    </source>
</evidence>
<dbReference type="GO" id="GO:0016491">
    <property type="term" value="F:oxidoreductase activity"/>
    <property type="evidence" value="ECO:0007669"/>
    <property type="project" value="UniProtKB-KW"/>
</dbReference>
<evidence type="ECO:0000256" key="3">
    <source>
        <dbReference type="ARBA" id="ARBA00022827"/>
    </source>
</evidence>
<dbReference type="Gene3D" id="3.40.462.20">
    <property type="match status" value="1"/>
</dbReference>
<keyword evidence="8" id="KW-1185">Reference proteome</keyword>
<dbReference type="Gene3D" id="3.40.50.300">
    <property type="entry name" value="P-loop containing nucleotide triphosphate hydrolases"/>
    <property type="match status" value="1"/>
</dbReference>
<dbReference type="CDD" id="cd06223">
    <property type="entry name" value="PRTases_typeI"/>
    <property type="match status" value="1"/>
</dbReference>
<organism evidence="7 8">
    <name type="scientific">Apiospora kogelbergensis</name>
    <dbReference type="NCBI Taxonomy" id="1337665"/>
    <lineage>
        <taxon>Eukaryota</taxon>
        <taxon>Fungi</taxon>
        <taxon>Dikarya</taxon>
        <taxon>Ascomycota</taxon>
        <taxon>Pezizomycotina</taxon>
        <taxon>Sordariomycetes</taxon>
        <taxon>Xylariomycetidae</taxon>
        <taxon>Amphisphaeriales</taxon>
        <taxon>Apiosporaceae</taxon>
        <taxon>Apiospora</taxon>
    </lineage>
</organism>
<dbReference type="InterPro" id="IPR027417">
    <property type="entry name" value="P-loop_NTPase"/>
</dbReference>
<dbReference type="SUPFAM" id="SSF53271">
    <property type="entry name" value="PRTase-like"/>
    <property type="match status" value="1"/>
</dbReference>
<dbReference type="PANTHER" id="PTHR42973:SF25">
    <property type="entry name" value="PHOSPHOMEVALONATE KINASE"/>
    <property type="match status" value="1"/>
</dbReference>
<dbReference type="PANTHER" id="PTHR42973">
    <property type="entry name" value="BINDING OXIDOREDUCTASE, PUTATIVE (AFU_ORTHOLOGUE AFUA_1G17690)-RELATED"/>
    <property type="match status" value="1"/>
</dbReference>
<dbReference type="PROSITE" id="PS51387">
    <property type="entry name" value="FAD_PCMH"/>
    <property type="match status" value="1"/>
</dbReference>
<dbReference type="Proteomes" id="UP001392437">
    <property type="component" value="Unassembled WGS sequence"/>
</dbReference>
<dbReference type="InterPro" id="IPR005919">
    <property type="entry name" value="Pmev_kin_anim"/>
</dbReference>
<dbReference type="InterPro" id="IPR029057">
    <property type="entry name" value="PRTase-like"/>
</dbReference>
<evidence type="ECO:0000313" key="7">
    <source>
        <dbReference type="EMBL" id="KAK8106575.1"/>
    </source>
</evidence>
<dbReference type="AlphaFoldDB" id="A0AAW0QVI0"/>
<dbReference type="InterPro" id="IPR000836">
    <property type="entry name" value="PRTase_dom"/>
</dbReference>
<dbReference type="Gene3D" id="3.40.50.150">
    <property type="entry name" value="Vaccinia Virus protein VP39"/>
    <property type="match status" value="1"/>
</dbReference>
<evidence type="ECO:0000256" key="1">
    <source>
        <dbReference type="ARBA" id="ARBA00005466"/>
    </source>
</evidence>
<accession>A0AAW0QVI0</accession>
<reference evidence="7 8" key="1">
    <citation type="submission" date="2023-01" db="EMBL/GenBank/DDBJ databases">
        <title>Analysis of 21 Apiospora genomes using comparative genomics revels a genus with tremendous synthesis potential of carbohydrate active enzymes and secondary metabolites.</title>
        <authorList>
            <person name="Sorensen T."/>
        </authorList>
    </citation>
    <scope>NUCLEOTIDE SEQUENCE [LARGE SCALE GENOMIC DNA]</scope>
    <source>
        <strain evidence="7 8">CBS 117206</strain>
    </source>
</reference>
<dbReference type="GO" id="GO:0005737">
    <property type="term" value="C:cytoplasm"/>
    <property type="evidence" value="ECO:0007669"/>
    <property type="project" value="InterPro"/>
</dbReference>
<dbReference type="GO" id="GO:0071949">
    <property type="term" value="F:FAD binding"/>
    <property type="evidence" value="ECO:0007669"/>
    <property type="project" value="InterPro"/>
</dbReference>
<dbReference type="SUPFAM" id="SSF56176">
    <property type="entry name" value="FAD-binding/transporter-associated domain-like"/>
    <property type="match status" value="1"/>
</dbReference>
<gene>
    <name evidence="7" type="ORF">PG999_009934</name>
</gene>
<proteinExistence type="inferred from homology"/>
<dbReference type="GO" id="GO:0006695">
    <property type="term" value="P:cholesterol biosynthetic process"/>
    <property type="evidence" value="ECO:0007669"/>
    <property type="project" value="InterPro"/>
</dbReference>
<name>A0AAW0QVI0_9PEZI</name>
<comment type="caution">
    <text evidence="7">The sequence shown here is derived from an EMBL/GenBank/DDBJ whole genome shotgun (WGS) entry which is preliminary data.</text>
</comment>
<keyword evidence="3" id="KW-0274">FAD</keyword>
<dbReference type="Pfam" id="PF04275">
    <property type="entry name" value="P-mevalo_kinase"/>
    <property type="match status" value="1"/>
</dbReference>
<dbReference type="Pfam" id="PF00156">
    <property type="entry name" value="Pribosyltran"/>
    <property type="match status" value="1"/>
</dbReference>
<keyword evidence="2" id="KW-0285">Flavoprotein</keyword>
<protein>
    <recommendedName>
        <fullName evidence="6">FAD-binding PCMH-type domain-containing protein</fullName>
    </recommendedName>
</protein>
<feature type="domain" description="FAD-binding PCMH-type" evidence="6">
    <location>
        <begin position="308"/>
        <end position="502"/>
    </location>
</feature>
<sequence length="1164" mass="126792">MATLESLKVALRQTAIVARPPAPKQRLSDAQYRDGFEILAQRDPGLRTYGEFIIPQLTQLLGPLLDTLSRRGASVLEIGPGRHTVLGSLPYHLRRNIARYTAFEPNRLFAAELSEWLDATTSAEAKELPLPCLREPPDILPIPFTLEPSAGADEKQDWDVVLFCHSLYGLKPGQEYLERALHLLSERTPGGMVIVFHREGVLRLNDLVCHRVASFPGVVGVADDDATLDQFAPFLAGFDTDQDTRAKWRNVCRTIGRYEDANPGYFSFDAPEIMMAFTQSAATALPKLAAQVPMLLEGDRRIKSPEARIHHPAAIVRPTEIQHIQLCVQWALEHEVGLTVMSGSHSAHCLRPNVVSVDMNAFNAVHIHSEATGVLFPGICWDPSALIIVEAGCNTGSVIRKAMEAGLTVPLGSRPSVGAGLWLQGGIGHIGRLHGLACDAIIGAVVVDVSSGQLLCVGDVPSQHRPATSLFPDNQMDILWAIKGAGTNFGIVVSVVFKAYPAPKYSVRRWVLPLEHKPEAQAKIQRFGELAAVLPRQYSVDAYLYHENAQLNLGVVCIGVAATIDISETGALDFTELGPEQDRQVVDGVGLFDTEMYMNSMNGGHGGGKTSAFKRCVFLKNIVAESITGTLVAAIETRPSPLCYLHLLQGGGKVNDVNGASTAFGCRDWDFACVVTGVWSREQDGTAPARAAMQWVYRVVHDLLPLSRGIYSADLGPDPRDIELASKAFGFGQNRWRLARLKHKMDPQNVLAYACPLPKVRAGARVIILITGSSGVGKDYSAEVWASVLNHKGLPARVVSISDETKREFAAVTGASLDRLLRDRLYKEQHREALTAFFQEQVRRKASLPEEHFQSVLRSAHDVDVLFITGMRDDAPVTTLTHLVPECKLLDVRVQASEKTRQSRKGACDSCDVVDADGQSTNKPRITEGQPDGFVSGYRPYLLFENDESGRGAVETFAEDQLLPLLNEDLSRLYSMVRTVPDFPRPRITFRHVLNIAQQPKGLVMCTNLLMNQFHGDWSAVDVIVCCEAGGFVFASALAAKVEVPLALIREAGKLAPPTVSVVKSESYISSAADNNPVGGGEKRTEMNRDAVNPGASVVVVDDVLATGKTLCTVLQLLNEAGVGPENVSILVVAEFAVHRGRELLRSRGYGSAHIHSLLVFDGV</sequence>
<dbReference type="InterPro" id="IPR006094">
    <property type="entry name" value="Oxid_FAD_bind_N"/>
</dbReference>
<dbReference type="Gene3D" id="3.40.50.2020">
    <property type="match status" value="1"/>
</dbReference>
<keyword evidence="4" id="KW-0560">Oxidoreductase</keyword>
<dbReference type="Gene3D" id="3.30.465.10">
    <property type="match status" value="1"/>
</dbReference>
<evidence type="ECO:0000256" key="2">
    <source>
        <dbReference type="ARBA" id="ARBA00022630"/>
    </source>
</evidence>
<evidence type="ECO:0000256" key="5">
    <source>
        <dbReference type="SAM" id="MobiDB-lite"/>
    </source>
</evidence>
<dbReference type="EMBL" id="JAQQWP010000008">
    <property type="protein sequence ID" value="KAK8106575.1"/>
    <property type="molecule type" value="Genomic_DNA"/>
</dbReference>
<feature type="region of interest" description="Disordered" evidence="5">
    <location>
        <begin position="907"/>
        <end position="931"/>
    </location>
</feature>
<dbReference type="InterPro" id="IPR016169">
    <property type="entry name" value="FAD-bd_PCMH_sub2"/>
</dbReference>
<dbReference type="Pfam" id="PF01565">
    <property type="entry name" value="FAD_binding_4"/>
    <property type="match status" value="1"/>
</dbReference>
<dbReference type="InterPro" id="IPR050416">
    <property type="entry name" value="FAD-linked_Oxidoreductase"/>
</dbReference>
<dbReference type="GO" id="GO:0004631">
    <property type="term" value="F:phosphomevalonate kinase activity"/>
    <property type="evidence" value="ECO:0007669"/>
    <property type="project" value="InterPro"/>
</dbReference>
<evidence type="ECO:0000256" key="4">
    <source>
        <dbReference type="ARBA" id="ARBA00023002"/>
    </source>
</evidence>
<comment type="similarity">
    <text evidence="1">Belongs to the oxygen-dependent FAD-linked oxidoreductase family.</text>
</comment>
<dbReference type="InterPro" id="IPR029063">
    <property type="entry name" value="SAM-dependent_MTases_sf"/>
</dbReference>